<evidence type="ECO:0000256" key="9">
    <source>
        <dbReference type="HAMAP-Rule" id="MF_01057"/>
    </source>
</evidence>
<protein>
    <recommendedName>
        <fullName evidence="9">tRNA (guanine-N(7)-)-methyltransferase</fullName>
        <ecNumber evidence="9">2.1.1.33</ecNumber>
    </recommendedName>
    <alternativeName>
        <fullName evidence="9">tRNA (guanine(46)-N(7))-methyltransferase</fullName>
    </alternativeName>
    <alternativeName>
        <fullName evidence="9">tRNA(m7G46)-methyltransferase</fullName>
    </alternativeName>
</protein>
<dbReference type="EC" id="2.1.1.33" evidence="9"/>
<evidence type="ECO:0000256" key="2">
    <source>
        <dbReference type="ARBA" id="ARBA00003015"/>
    </source>
</evidence>
<dbReference type="PANTHER" id="PTHR23417">
    <property type="entry name" value="3-DEOXY-D-MANNO-OCTULOSONIC-ACID TRANSFERASE/TRNA GUANINE-N 7 - -METHYLTRANSFERASE"/>
    <property type="match status" value="1"/>
</dbReference>
<dbReference type="GO" id="GO:0008176">
    <property type="term" value="F:tRNA (guanine(46)-N7)-methyltransferase activity"/>
    <property type="evidence" value="ECO:0007669"/>
    <property type="project" value="UniProtKB-UniRule"/>
</dbReference>
<proteinExistence type="inferred from homology"/>
<keyword evidence="6 9" id="KW-0819">tRNA processing</keyword>
<dbReference type="InterPro" id="IPR029063">
    <property type="entry name" value="SAM-dependent_MTases_sf"/>
</dbReference>
<dbReference type="EMBL" id="JASGBQ010000012">
    <property type="protein sequence ID" value="MDI9242408.1"/>
    <property type="molecule type" value="Genomic_DNA"/>
</dbReference>
<feature type="binding site" evidence="9">
    <location>
        <begin position="194"/>
        <end position="197"/>
    </location>
    <ligand>
        <name>substrate</name>
    </ligand>
</feature>
<reference evidence="10 11" key="1">
    <citation type="submission" date="2023-05" db="EMBL/GenBank/DDBJ databases">
        <title>[ruminococcus] sp. nov., isolated from a pig farm feces dump.</title>
        <authorList>
            <person name="Chang Y.-H."/>
        </authorList>
    </citation>
    <scope>NUCLEOTIDE SEQUENCE [LARGE SCALE GENOMIC DNA]</scope>
    <source>
        <strain evidence="10 11">YH-rum2234</strain>
    </source>
</reference>
<comment type="pathway">
    <text evidence="7 9">tRNA modification; N(7)-methylguanine-tRNA biosynthesis.</text>
</comment>
<dbReference type="InterPro" id="IPR055361">
    <property type="entry name" value="tRNA_methyltr_TrmB_bact"/>
</dbReference>
<dbReference type="AlphaFoldDB" id="A0AAP4BBZ9"/>
<dbReference type="CDD" id="cd02440">
    <property type="entry name" value="AdoMet_MTases"/>
    <property type="match status" value="1"/>
</dbReference>
<dbReference type="Pfam" id="PF02390">
    <property type="entry name" value="Methyltransf_4"/>
    <property type="match status" value="1"/>
</dbReference>
<keyword evidence="3 9" id="KW-0489">Methyltransferase</keyword>
<dbReference type="NCBIfam" id="TIGR00091">
    <property type="entry name" value="tRNA (guanosine(46)-N7)-methyltransferase TrmB"/>
    <property type="match status" value="1"/>
</dbReference>
<comment type="caution">
    <text evidence="9">Lacks conserved residue(s) required for the propagation of feature annotation.</text>
</comment>
<comment type="similarity">
    <text evidence="8 9">Belongs to the class I-like SAM-binding methyltransferase superfamily. TrmB family.</text>
</comment>
<dbReference type="PROSITE" id="PS51625">
    <property type="entry name" value="SAM_MT_TRMB"/>
    <property type="match status" value="1"/>
</dbReference>
<keyword evidence="4 9" id="KW-0808">Transferase</keyword>
<feature type="binding site" evidence="9">
    <location>
        <position position="68"/>
    </location>
    <ligand>
        <name>S-adenosyl-L-methionine</name>
        <dbReference type="ChEBI" id="CHEBI:59789"/>
    </ligand>
</feature>
<sequence>MRLRNVKGARDVLAESTYVVEEPEAHRGNWKEVFGNGNPIRMEIGMGKGRFLLELASLHPEINYIGVEMYASVLVRAVQKLEGVPEMPNVRFLNVQAEYLENFFAPGEIDRLYLNFSDPWPKARHAKRRLTSPVFLERYEKILKEGGILEFKTDNRDLFEYSLESVKGTRGWELLSHTFDLHHEEDLCRGNVMTEYEQKFSEKGQPICKLTAGCKEI</sequence>
<dbReference type="FunFam" id="3.40.50.150:FF:000035">
    <property type="entry name" value="tRNA (guanine-N(7)-)-methyltransferase"/>
    <property type="match status" value="1"/>
</dbReference>
<comment type="catalytic activity">
    <reaction evidence="1 9">
        <text>guanosine(46) in tRNA + S-adenosyl-L-methionine = N(7)-methylguanosine(46) in tRNA + S-adenosyl-L-homocysteine</text>
        <dbReference type="Rhea" id="RHEA:42708"/>
        <dbReference type="Rhea" id="RHEA-COMP:10188"/>
        <dbReference type="Rhea" id="RHEA-COMP:10189"/>
        <dbReference type="ChEBI" id="CHEBI:57856"/>
        <dbReference type="ChEBI" id="CHEBI:59789"/>
        <dbReference type="ChEBI" id="CHEBI:74269"/>
        <dbReference type="ChEBI" id="CHEBI:74480"/>
        <dbReference type="EC" id="2.1.1.33"/>
    </reaction>
</comment>
<dbReference type="NCBIfam" id="NF001080">
    <property type="entry name" value="PRK00121.2-2"/>
    <property type="match status" value="1"/>
</dbReference>
<dbReference type="InterPro" id="IPR003358">
    <property type="entry name" value="tRNA_(Gua-N-7)_MeTrfase_Trmb"/>
</dbReference>
<comment type="function">
    <text evidence="2 9">Catalyzes the formation of N(7)-methylguanine at position 46 (m7G46) in tRNA.</text>
</comment>
<organism evidence="10 11">
    <name type="scientific">Fusibacillus kribbianus</name>
    <dbReference type="NCBI Taxonomy" id="3044208"/>
    <lineage>
        <taxon>Bacteria</taxon>
        <taxon>Bacillati</taxon>
        <taxon>Bacillota</taxon>
        <taxon>Clostridia</taxon>
        <taxon>Lachnospirales</taxon>
        <taxon>Lachnospiraceae</taxon>
        <taxon>Fusibacillus</taxon>
    </lineage>
</organism>
<evidence type="ECO:0000313" key="10">
    <source>
        <dbReference type="EMBL" id="MDI9242408.1"/>
    </source>
</evidence>
<evidence type="ECO:0000256" key="6">
    <source>
        <dbReference type="ARBA" id="ARBA00022694"/>
    </source>
</evidence>
<dbReference type="GO" id="GO:0043527">
    <property type="term" value="C:tRNA methyltransferase complex"/>
    <property type="evidence" value="ECO:0007669"/>
    <property type="project" value="TreeGrafter"/>
</dbReference>
<evidence type="ECO:0000256" key="1">
    <source>
        <dbReference type="ARBA" id="ARBA00000142"/>
    </source>
</evidence>
<accession>A0AAP4BBZ9</accession>
<evidence type="ECO:0000256" key="3">
    <source>
        <dbReference type="ARBA" id="ARBA00022603"/>
    </source>
</evidence>
<keyword evidence="11" id="KW-1185">Reference proteome</keyword>
<feature type="binding site" evidence="9">
    <location>
        <position position="43"/>
    </location>
    <ligand>
        <name>S-adenosyl-L-methionine</name>
        <dbReference type="ChEBI" id="CHEBI:59789"/>
    </ligand>
</feature>
<dbReference type="Proteomes" id="UP001300383">
    <property type="component" value="Unassembled WGS sequence"/>
</dbReference>
<evidence type="ECO:0000256" key="5">
    <source>
        <dbReference type="ARBA" id="ARBA00022691"/>
    </source>
</evidence>
<comment type="caution">
    <text evidence="10">The sequence shown here is derived from an EMBL/GenBank/DDBJ whole genome shotgun (WGS) entry which is preliminary data.</text>
</comment>
<keyword evidence="5 9" id="KW-0949">S-adenosyl-L-methionine</keyword>
<evidence type="ECO:0000256" key="4">
    <source>
        <dbReference type="ARBA" id="ARBA00022679"/>
    </source>
</evidence>
<evidence type="ECO:0000313" key="11">
    <source>
        <dbReference type="Proteomes" id="UP001300383"/>
    </source>
</evidence>
<feature type="binding site" evidence="9">
    <location>
        <position position="118"/>
    </location>
    <ligand>
        <name>S-adenosyl-L-methionine</name>
        <dbReference type="ChEBI" id="CHEBI:59789"/>
    </ligand>
</feature>
<dbReference type="SUPFAM" id="SSF53335">
    <property type="entry name" value="S-adenosyl-L-methionine-dependent methyltransferases"/>
    <property type="match status" value="1"/>
</dbReference>
<dbReference type="HAMAP" id="MF_01057">
    <property type="entry name" value="tRNA_methyltr_TrmB"/>
    <property type="match status" value="1"/>
</dbReference>
<dbReference type="PANTHER" id="PTHR23417:SF14">
    <property type="entry name" value="PENTACOTRIPEPTIDE-REPEAT REGION OF PRORP DOMAIN-CONTAINING PROTEIN"/>
    <property type="match status" value="1"/>
</dbReference>
<feature type="binding site" evidence="9">
    <location>
        <position position="154"/>
    </location>
    <ligand>
        <name>substrate</name>
    </ligand>
</feature>
<dbReference type="Gene3D" id="3.40.50.150">
    <property type="entry name" value="Vaccinia Virus protein VP39"/>
    <property type="match status" value="1"/>
</dbReference>
<dbReference type="RefSeq" id="WP_283230856.1">
    <property type="nucleotide sequence ID" value="NZ_JASGBQ010000012.1"/>
</dbReference>
<gene>
    <name evidence="9 10" type="primary">trmB</name>
    <name evidence="10" type="ORF">QJ036_07970</name>
</gene>
<evidence type="ECO:0000256" key="8">
    <source>
        <dbReference type="ARBA" id="ARBA00060767"/>
    </source>
</evidence>
<evidence type="ECO:0000256" key="7">
    <source>
        <dbReference type="ARBA" id="ARBA00060552"/>
    </source>
</evidence>
<name>A0AAP4BBZ9_9FIRM</name>
<feature type="binding site" evidence="9">
    <location>
        <position position="122"/>
    </location>
    <ligand>
        <name>substrate</name>
    </ligand>
</feature>